<dbReference type="AlphaFoldDB" id="A0A559KE83"/>
<dbReference type="RefSeq" id="WP_144845514.1">
    <property type="nucleotide sequence ID" value="NZ_VNJI01000008.1"/>
</dbReference>
<gene>
    <name evidence="1" type="ORF">FPZ49_08530</name>
</gene>
<protein>
    <recommendedName>
        <fullName evidence="3">YtxH domain-containing protein</fullName>
    </recommendedName>
</protein>
<name>A0A559KE83_9BACL</name>
<dbReference type="Proteomes" id="UP000317036">
    <property type="component" value="Unassembled WGS sequence"/>
</dbReference>
<sequence>MLKSRAGYLLGAAALMLLLSPTVRKAVRSWAVKGVGAALDVTDQVKGFGDSIRSSANTNEMEMEKGNRMV</sequence>
<accession>A0A559KE83</accession>
<evidence type="ECO:0000313" key="1">
    <source>
        <dbReference type="EMBL" id="TVY10431.1"/>
    </source>
</evidence>
<keyword evidence="2" id="KW-1185">Reference proteome</keyword>
<proteinExistence type="predicted"/>
<dbReference type="EMBL" id="VNJI01000008">
    <property type="protein sequence ID" value="TVY10431.1"/>
    <property type="molecule type" value="Genomic_DNA"/>
</dbReference>
<reference evidence="1 2" key="1">
    <citation type="submission" date="2019-07" db="EMBL/GenBank/DDBJ databases">
        <authorList>
            <person name="Kim J."/>
        </authorList>
    </citation>
    <scope>NUCLEOTIDE SEQUENCE [LARGE SCALE GENOMIC DNA]</scope>
    <source>
        <strain evidence="1 2">JC52</strain>
    </source>
</reference>
<evidence type="ECO:0000313" key="2">
    <source>
        <dbReference type="Proteomes" id="UP000317036"/>
    </source>
</evidence>
<organism evidence="1 2">
    <name type="scientific">Paenibacillus cremeus</name>
    <dbReference type="NCBI Taxonomy" id="2163881"/>
    <lineage>
        <taxon>Bacteria</taxon>
        <taxon>Bacillati</taxon>
        <taxon>Bacillota</taxon>
        <taxon>Bacilli</taxon>
        <taxon>Bacillales</taxon>
        <taxon>Paenibacillaceae</taxon>
        <taxon>Paenibacillus</taxon>
    </lineage>
</organism>
<evidence type="ECO:0008006" key="3">
    <source>
        <dbReference type="Google" id="ProtNLM"/>
    </source>
</evidence>
<comment type="caution">
    <text evidence="1">The sequence shown here is derived from an EMBL/GenBank/DDBJ whole genome shotgun (WGS) entry which is preliminary data.</text>
</comment>
<dbReference type="OrthoDB" id="2636156at2"/>